<name>A0A6J6GQC0_9ZZZZ</name>
<organism evidence="1">
    <name type="scientific">freshwater metagenome</name>
    <dbReference type="NCBI Taxonomy" id="449393"/>
    <lineage>
        <taxon>unclassified sequences</taxon>
        <taxon>metagenomes</taxon>
        <taxon>ecological metagenomes</taxon>
    </lineage>
</organism>
<sequence length="84" mass="9111">MHGKIVSDLFGAAFEFNKNSVDATTVLQVQVGVKNVVASSVESHDGAEFDVFLLGDLQCVEFVVHFRECVGALGDNRFGHVLNE</sequence>
<dbReference type="EMBL" id="CAEZUO010000022">
    <property type="protein sequence ID" value="CAB4602029.1"/>
    <property type="molecule type" value="Genomic_DNA"/>
</dbReference>
<protein>
    <submittedName>
        <fullName evidence="1">Unannotated protein</fullName>
    </submittedName>
</protein>
<reference evidence="1" key="1">
    <citation type="submission" date="2020-05" db="EMBL/GenBank/DDBJ databases">
        <authorList>
            <person name="Chiriac C."/>
            <person name="Salcher M."/>
            <person name="Ghai R."/>
            <person name="Kavagutti S V."/>
        </authorList>
    </citation>
    <scope>NUCLEOTIDE SEQUENCE</scope>
</reference>
<gene>
    <name evidence="1" type="ORF">UFOPK1827_00676</name>
</gene>
<dbReference type="AlphaFoldDB" id="A0A6J6GQC0"/>
<evidence type="ECO:0000313" key="1">
    <source>
        <dbReference type="EMBL" id="CAB4602029.1"/>
    </source>
</evidence>
<accession>A0A6J6GQC0</accession>
<proteinExistence type="predicted"/>